<dbReference type="SUPFAM" id="SSF52949">
    <property type="entry name" value="Macro domain-like"/>
    <property type="match status" value="1"/>
</dbReference>
<reference evidence="3" key="1">
    <citation type="submission" date="2022-11" db="EMBL/GenBank/DDBJ databases">
        <title>Centuries of genome instability and evolution in soft-shell clam transmissible cancer (bioRxiv).</title>
        <authorList>
            <person name="Hart S.F.M."/>
            <person name="Yonemitsu M.A."/>
            <person name="Giersch R.M."/>
            <person name="Beal B.F."/>
            <person name="Arriagada G."/>
            <person name="Davis B.W."/>
            <person name="Ostrander E.A."/>
            <person name="Goff S.P."/>
            <person name="Metzger M.J."/>
        </authorList>
    </citation>
    <scope>NUCLEOTIDE SEQUENCE</scope>
    <source>
        <strain evidence="3">MELC-2E11</strain>
        <tissue evidence="3">Siphon/mantle</tissue>
    </source>
</reference>
<proteinExistence type="predicted"/>
<dbReference type="EMBL" id="CP111023">
    <property type="protein sequence ID" value="WAR21267.1"/>
    <property type="molecule type" value="Genomic_DNA"/>
</dbReference>
<evidence type="ECO:0000313" key="4">
    <source>
        <dbReference type="Proteomes" id="UP001164746"/>
    </source>
</evidence>
<feature type="domain" description="Macro" evidence="2">
    <location>
        <begin position="10"/>
        <end position="146"/>
    </location>
</feature>
<evidence type="ECO:0000259" key="2">
    <source>
        <dbReference type="PROSITE" id="PS51154"/>
    </source>
</evidence>
<dbReference type="InterPro" id="IPR002589">
    <property type="entry name" value="Macro_dom"/>
</dbReference>
<feature type="region of interest" description="Disordered" evidence="1">
    <location>
        <begin position="209"/>
        <end position="235"/>
    </location>
</feature>
<keyword evidence="4" id="KW-1185">Reference proteome</keyword>
<dbReference type="InterPro" id="IPR043472">
    <property type="entry name" value="Macro_dom-like"/>
</dbReference>
<name>A0ABY7FJQ2_MYAAR</name>
<dbReference type="Gene3D" id="3.40.220.10">
    <property type="entry name" value="Leucine Aminopeptidase, subunit E, domain 1"/>
    <property type="match status" value="2"/>
</dbReference>
<protein>
    <recommendedName>
        <fullName evidence="2">Macro domain-containing protein</fullName>
    </recommendedName>
</protein>
<dbReference type="Proteomes" id="UP001164746">
    <property type="component" value="Chromosome 12"/>
</dbReference>
<sequence>MSLKLLTENDFKSSEIDCGEFSITISVGDIIKSKNDFIISPSGALISNTNGVACALAKVGGNDYQRECKIAAKYYYNQESAALRGQGTLNARSCFELSNSFGADAIAVPALGTGLPHRLSSKQSDQIIAKAIKRFAPITRKLQNIHIVLQDDAMAVEMNSLCCDIQSSKPWPISDKVAKVKITQNVSVSVVVGVTTHGQVVFTNESTYQGPKENTQERISQKISQPSPKWDPEKESDIRKFKKRIMDKTKLIIEAGVEQRSSIINLPLIGETGNEAKFPTPLCFCALAISEGLKKVCSRVPKPMTVQINTSSKLQANIIYETVKSFNWNTQADVGWTYWGHIGLPTIV</sequence>
<accession>A0ABY7FJQ2</accession>
<organism evidence="3 4">
    <name type="scientific">Mya arenaria</name>
    <name type="common">Soft-shell clam</name>
    <dbReference type="NCBI Taxonomy" id="6604"/>
    <lineage>
        <taxon>Eukaryota</taxon>
        <taxon>Metazoa</taxon>
        <taxon>Spiralia</taxon>
        <taxon>Lophotrochozoa</taxon>
        <taxon>Mollusca</taxon>
        <taxon>Bivalvia</taxon>
        <taxon>Autobranchia</taxon>
        <taxon>Heteroconchia</taxon>
        <taxon>Euheterodonta</taxon>
        <taxon>Imparidentia</taxon>
        <taxon>Neoheterodontei</taxon>
        <taxon>Myida</taxon>
        <taxon>Myoidea</taxon>
        <taxon>Myidae</taxon>
        <taxon>Mya</taxon>
    </lineage>
</organism>
<gene>
    <name evidence="3" type="ORF">MAR_015241</name>
</gene>
<evidence type="ECO:0000256" key="1">
    <source>
        <dbReference type="SAM" id="MobiDB-lite"/>
    </source>
</evidence>
<dbReference type="PROSITE" id="PS51154">
    <property type="entry name" value="MACRO"/>
    <property type="match status" value="1"/>
</dbReference>
<evidence type="ECO:0000313" key="3">
    <source>
        <dbReference type="EMBL" id="WAR21267.1"/>
    </source>
</evidence>